<comment type="caution">
    <text evidence="2">The sequence shown here is derived from an EMBL/GenBank/DDBJ whole genome shotgun (WGS) entry which is preliminary data.</text>
</comment>
<organism evidence="2 3">
    <name type="scientific">Stenotrophomonas hibiscicola</name>
    <dbReference type="NCBI Taxonomy" id="86189"/>
    <lineage>
        <taxon>Bacteria</taxon>
        <taxon>Pseudomonadati</taxon>
        <taxon>Pseudomonadota</taxon>
        <taxon>Gammaproteobacteria</taxon>
        <taxon>Lysobacterales</taxon>
        <taxon>Lysobacteraceae</taxon>
        <taxon>Stenotrophomonas</taxon>
        <taxon>Stenotrophomonas maltophilia group</taxon>
    </lineage>
</organism>
<keyword evidence="1" id="KW-1133">Transmembrane helix</keyword>
<keyword evidence="1" id="KW-0472">Membrane</keyword>
<evidence type="ECO:0000313" key="3">
    <source>
        <dbReference type="Proteomes" id="UP001400166"/>
    </source>
</evidence>
<dbReference type="RefSeq" id="WP_188239732.1">
    <property type="nucleotide sequence ID" value="NZ_JBDJOF010000014.1"/>
</dbReference>
<gene>
    <name evidence="2" type="ORF">ABE587_09190</name>
</gene>
<dbReference type="Proteomes" id="UP001400166">
    <property type="component" value="Unassembled WGS sequence"/>
</dbReference>
<evidence type="ECO:0000313" key="2">
    <source>
        <dbReference type="EMBL" id="MEN5389992.1"/>
    </source>
</evidence>
<keyword evidence="1" id="KW-0812">Transmembrane</keyword>
<feature type="transmembrane region" description="Helical" evidence="1">
    <location>
        <begin position="35"/>
        <end position="56"/>
    </location>
</feature>
<reference evidence="2 3" key="1">
    <citation type="submission" date="2024-04" db="EMBL/GenBank/DDBJ databases">
        <title>WGS of bacteria from Torrens River.</title>
        <authorList>
            <person name="Wyrsch E.R."/>
            <person name="Drigo B."/>
        </authorList>
    </citation>
    <scope>NUCLEOTIDE SEQUENCE [LARGE SCALE GENOMIC DNA]</scope>
    <source>
        <strain evidence="2 3">TWI153</strain>
    </source>
</reference>
<proteinExistence type="predicted"/>
<keyword evidence="3" id="KW-1185">Reference proteome</keyword>
<sequence>MKDEIIGTAAGAVAKAAPPVTVAGAVAAGANLDRVVLVLTIIYLVGQISYLGWRWVREWRQRARA</sequence>
<evidence type="ECO:0000256" key="1">
    <source>
        <dbReference type="SAM" id="Phobius"/>
    </source>
</evidence>
<protein>
    <recommendedName>
        <fullName evidence="4">Phage holin T7 family, holin superfamily II</fullName>
    </recommendedName>
</protein>
<dbReference type="EMBL" id="JBDJOF010000014">
    <property type="protein sequence ID" value="MEN5389992.1"/>
    <property type="molecule type" value="Genomic_DNA"/>
</dbReference>
<evidence type="ECO:0008006" key="4">
    <source>
        <dbReference type="Google" id="ProtNLM"/>
    </source>
</evidence>
<accession>A0ABV0C892</accession>
<name>A0ABV0C892_9GAMM</name>